<evidence type="ECO:0000313" key="4">
    <source>
        <dbReference type="Proteomes" id="UP000030765"/>
    </source>
</evidence>
<organism evidence="2">
    <name type="scientific">Anopheles sinensis</name>
    <name type="common">Mosquito</name>
    <dbReference type="NCBI Taxonomy" id="74873"/>
    <lineage>
        <taxon>Eukaryota</taxon>
        <taxon>Metazoa</taxon>
        <taxon>Ecdysozoa</taxon>
        <taxon>Arthropoda</taxon>
        <taxon>Hexapoda</taxon>
        <taxon>Insecta</taxon>
        <taxon>Pterygota</taxon>
        <taxon>Neoptera</taxon>
        <taxon>Endopterygota</taxon>
        <taxon>Diptera</taxon>
        <taxon>Nematocera</taxon>
        <taxon>Culicoidea</taxon>
        <taxon>Culicidae</taxon>
        <taxon>Anophelinae</taxon>
        <taxon>Anopheles</taxon>
    </lineage>
</organism>
<evidence type="ECO:0000256" key="1">
    <source>
        <dbReference type="SAM" id="MobiDB-lite"/>
    </source>
</evidence>
<dbReference type="EnsemblMetazoa" id="ASIC013945-RA">
    <property type="protein sequence ID" value="ASIC013945-PA"/>
    <property type="gene ID" value="ASIC013945"/>
</dbReference>
<evidence type="ECO:0000313" key="2">
    <source>
        <dbReference type="EMBL" id="KFB45980.1"/>
    </source>
</evidence>
<dbReference type="AlphaFoldDB" id="A0A084W6Y6"/>
<reference evidence="3" key="2">
    <citation type="submission" date="2020-05" db="UniProtKB">
        <authorList>
            <consortium name="EnsemblMetazoa"/>
        </authorList>
    </citation>
    <scope>IDENTIFICATION</scope>
</reference>
<dbReference type="Proteomes" id="UP000030765">
    <property type="component" value="Unassembled WGS sequence"/>
</dbReference>
<evidence type="ECO:0000313" key="3">
    <source>
        <dbReference type="EnsemblMetazoa" id="ASIC013945-PA"/>
    </source>
</evidence>
<feature type="compositionally biased region" description="Acidic residues" evidence="1">
    <location>
        <begin position="50"/>
        <end position="64"/>
    </location>
</feature>
<keyword evidence="4" id="KW-1185">Reference proteome</keyword>
<sequence>MSFGEIGHSWKGKAFRGSGVGKPTDRGDFNAPRSWAPRKVNRPDSSIEPAIDDDDDAEDAEDDGGVCKTIFWRGGELKQA</sequence>
<dbReference type="EMBL" id="KE525312">
    <property type="protein sequence ID" value="KFB45980.1"/>
    <property type="molecule type" value="Genomic_DNA"/>
</dbReference>
<name>A0A084W6Y6_ANOSI</name>
<gene>
    <name evidence="2" type="ORF">ZHAS_00013945</name>
</gene>
<proteinExistence type="predicted"/>
<feature type="region of interest" description="Disordered" evidence="1">
    <location>
        <begin position="1"/>
        <end position="64"/>
    </location>
</feature>
<accession>A0A084W6Y6</accession>
<protein>
    <submittedName>
        <fullName evidence="2 3">Adenylate cyclase</fullName>
    </submittedName>
</protein>
<dbReference type="VEuPathDB" id="VectorBase:ASIC013945"/>
<dbReference type="EMBL" id="ATLV01021050">
    <property type="status" value="NOT_ANNOTATED_CDS"/>
    <property type="molecule type" value="Genomic_DNA"/>
</dbReference>
<reference evidence="2 4" key="1">
    <citation type="journal article" date="2014" name="BMC Genomics">
        <title>Genome sequence of Anopheles sinensis provides insight into genetics basis of mosquito competence for malaria parasites.</title>
        <authorList>
            <person name="Zhou D."/>
            <person name="Zhang D."/>
            <person name="Ding G."/>
            <person name="Shi L."/>
            <person name="Hou Q."/>
            <person name="Ye Y."/>
            <person name="Xu Y."/>
            <person name="Zhou H."/>
            <person name="Xiong C."/>
            <person name="Li S."/>
            <person name="Yu J."/>
            <person name="Hong S."/>
            <person name="Yu X."/>
            <person name="Zou P."/>
            <person name="Chen C."/>
            <person name="Chang X."/>
            <person name="Wang W."/>
            <person name="Lv Y."/>
            <person name="Sun Y."/>
            <person name="Ma L."/>
            <person name="Shen B."/>
            <person name="Zhu C."/>
        </authorList>
    </citation>
    <scope>NUCLEOTIDE SEQUENCE [LARGE SCALE GENOMIC DNA]</scope>
</reference>